<sequence>MDAGPVGRSPRPRDPGEQFRAQAAAHRVETGNARYVGIHVRHSTLPAAPAGRAWGPVVPGAEGGRPGCVPGRPRGVPAGVEDTGGEGAAGRHRGSGVTVRLLYDTMSGLDGLARGHHDRLAGLAAWPEIGPEGNLLHSSSGGGPSQPLEQIWVGRDDGAEGRLVVEATADRGRACVADSLGEAVAVYRRWVREYVARLDVLFEYSDVPGCGRDQYYGTGGPAAG</sequence>
<accession>A0ABN3IX48</accession>
<comment type="caution">
    <text evidence="1">The sequence shown here is derived from an EMBL/GenBank/DDBJ whole genome shotgun (WGS) entry which is preliminary data.</text>
</comment>
<organism evidence="1 2">
    <name type="scientific">Streptomyces glaucosporus</name>
    <dbReference type="NCBI Taxonomy" id="284044"/>
    <lineage>
        <taxon>Bacteria</taxon>
        <taxon>Bacillati</taxon>
        <taxon>Actinomycetota</taxon>
        <taxon>Actinomycetes</taxon>
        <taxon>Kitasatosporales</taxon>
        <taxon>Streptomycetaceae</taxon>
        <taxon>Streptomyces</taxon>
    </lineage>
</organism>
<proteinExistence type="predicted"/>
<dbReference type="EMBL" id="BAAATJ010000037">
    <property type="protein sequence ID" value="GAA2416463.1"/>
    <property type="molecule type" value="Genomic_DNA"/>
</dbReference>
<reference evidence="1 2" key="1">
    <citation type="journal article" date="2019" name="Int. J. Syst. Evol. Microbiol.">
        <title>The Global Catalogue of Microorganisms (GCM) 10K type strain sequencing project: providing services to taxonomists for standard genome sequencing and annotation.</title>
        <authorList>
            <consortium name="The Broad Institute Genomics Platform"/>
            <consortium name="The Broad Institute Genome Sequencing Center for Infectious Disease"/>
            <person name="Wu L."/>
            <person name="Ma J."/>
        </authorList>
    </citation>
    <scope>NUCLEOTIDE SEQUENCE [LARGE SCALE GENOMIC DNA]</scope>
    <source>
        <strain evidence="1 2">JCM 6921</strain>
    </source>
</reference>
<gene>
    <name evidence="1" type="ORF">GCM10010420_53330</name>
</gene>
<evidence type="ECO:0000313" key="2">
    <source>
        <dbReference type="Proteomes" id="UP001500058"/>
    </source>
</evidence>
<dbReference type="Proteomes" id="UP001500058">
    <property type="component" value="Unassembled WGS sequence"/>
</dbReference>
<evidence type="ECO:0000313" key="1">
    <source>
        <dbReference type="EMBL" id="GAA2416463.1"/>
    </source>
</evidence>
<keyword evidence="2" id="KW-1185">Reference proteome</keyword>
<protein>
    <submittedName>
        <fullName evidence="1">Uncharacterized protein</fullName>
    </submittedName>
</protein>
<name>A0ABN3IX48_9ACTN</name>